<evidence type="ECO:0000256" key="5">
    <source>
        <dbReference type="ARBA" id="ARBA00023136"/>
    </source>
</evidence>
<evidence type="ECO:0000256" key="1">
    <source>
        <dbReference type="ARBA" id="ARBA00004651"/>
    </source>
</evidence>
<evidence type="ECO:0000256" key="3">
    <source>
        <dbReference type="ARBA" id="ARBA00022692"/>
    </source>
</evidence>
<dbReference type="InterPro" id="IPR017039">
    <property type="entry name" value="Virul_fac_BrkB"/>
</dbReference>
<dbReference type="EMBL" id="JBHSWU010000576">
    <property type="protein sequence ID" value="MFC6725542.1"/>
    <property type="molecule type" value="Genomic_DNA"/>
</dbReference>
<evidence type="ECO:0000313" key="8">
    <source>
        <dbReference type="EMBL" id="MFC6725542.1"/>
    </source>
</evidence>
<dbReference type="PANTHER" id="PTHR30213">
    <property type="entry name" value="INNER MEMBRANE PROTEIN YHJD"/>
    <property type="match status" value="1"/>
</dbReference>
<evidence type="ECO:0000256" key="4">
    <source>
        <dbReference type="ARBA" id="ARBA00022989"/>
    </source>
</evidence>
<gene>
    <name evidence="8" type="ORF">ACFQE1_14430</name>
</gene>
<feature type="non-terminal residue" evidence="8">
    <location>
        <position position="237"/>
    </location>
</feature>
<evidence type="ECO:0000313" key="9">
    <source>
        <dbReference type="Proteomes" id="UP001596328"/>
    </source>
</evidence>
<evidence type="ECO:0000256" key="2">
    <source>
        <dbReference type="ARBA" id="ARBA00022475"/>
    </source>
</evidence>
<organism evidence="8 9">
    <name type="scientific">Halobium palmae</name>
    <dbReference type="NCBI Taxonomy" id="1776492"/>
    <lineage>
        <taxon>Archaea</taxon>
        <taxon>Methanobacteriati</taxon>
        <taxon>Methanobacteriota</taxon>
        <taxon>Stenosarchaea group</taxon>
        <taxon>Halobacteria</taxon>
        <taxon>Halobacteriales</taxon>
        <taxon>Haloferacaceae</taxon>
        <taxon>Halobium</taxon>
    </lineage>
</organism>
<accession>A0ABD5S3F4</accession>
<keyword evidence="3 7" id="KW-0812">Transmembrane</keyword>
<evidence type="ECO:0000256" key="6">
    <source>
        <dbReference type="SAM" id="MobiDB-lite"/>
    </source>
</evidence>
<comment type="subcellular location">
    <subcellularLocation>
        <location evidence="1">Cell membrane</location>
        <topology evidence="1">Multi-pass membrane protein</topology>
    </subcellularLocation>
</comment>
<protein>
    <submittedName>
        <fullName evidence="8">YihY/virulence factor BrkB family protein</fullName>
    </submittedName>
</protein>
<feature type="transmembrane region" description="Helical" evidence="7">
    <location>
        <begin position="178"/>
        <end position="200"/>
    </location>
</feature>
<dbReference type="GO" id="GO:0005886">
    <property type="term" value="C:plasma membrane"/>
    <property type="evidence" value="ECO:0007669"/>
    <property type="project" value="UniProtKB-SubCell"/>
</dbReference>
<dbReference type="Pfam" id="PF03631">
    <property type="entry name" value="Virul_fac_BrkB"/>
    <property type="match status" value="1"/>
</dbReference>
<keyword evidence="9" id="KW-1185">Reference proteome</keyword>
<feature type="transmembrane region" description="Helical" evidence="7">
    <location>
        <begin position="149"/>
        <end position="172"/>
    </location>
</feature>
<dbReference type="Proteomes" id="UP001596328">
    <property type="component" value="Unassembled WGS sequence"/>
</dbReference>
<comment type="caution">
    <text evidence="8">The sequence shown here is derived from an EMBL/GenBank/DDBJ whole genome shotgun (WGS) entry which is preliminary data.</text>
</comment>
<dbReference type="AlphaFoldDB" id="A0ABD5S3F4"/>
<name>A0ABD5S3F4_9EURY</name>
<keyword evidence="4 7" id="KW-1133">Transmembrane helix</keyword>
<feature type="transmembrane region" description="Helical" evidence="7">
    <location>
        <begin position="45"/>
        <end position="67"/>
    </location>
</feature>
<evidence type="ECO:0000256" key="7">
    <source>
        <dbReference type="SAM" id="Phobius"/>
    </source>
</evidence>
<feature type="transmembrane region" description="Helical" evidence="7">
    <location>
        <begin position="212"/>
        <end position="233"/>
    </location>
</feature>
<sequence>MSTATSRSSSGGSGPPSAESGRLGVVKQIVSTIQEREVTFMAASISYYAFASLIPLLVLATVVALFVGGQPLQQQIVGYAQANLPEAAQDLVLGALSEEAGGARGSLGIVSLGLTLWGALKIFRGVDVAFSRVYGSDPGGVVEQVKDGVTVLGAIGLGIVGISVVTTVIAVIDLPFAGLLSPVVLLLTLCVAFFPFYYVLPDRDDLSPREALPGTVFAAVGWTALGTVFGVYAGSAG</sequence>
<dbReference type="PIRSF" id="PIRSF035875">
    <property type="entry name" value="RNase_BN"/>
    <property type="match status" value="1"/>
</dbReference>
<reference evidence="8 9" key="1">
    <citation type="journal article" date="2019" name="Int. J. Syst. Evol. Microbiol.">
        <title>The Global Catalogue of Microorganisms (GCM) 10K type strain sequencing project: providing services to taxonomists for standard genome sequencing and annotation.</title>
        <authorList>
            <consortium name="The Broad Institute Genomics Platform"/>
            <consortium name="The Broad Institute Genome Sequencing Center for Infectious Disease"/>
            <person name="Wu L."/>
            <person name="Ma J."/>
        </authorList>
    </citation>
    <scope>NUCLEOTIDE SEQUENCE [LARGE SCALE GENOMIC DNA]</scope>
    <source>
        <strain evidence="8 9">NBRC 111368</strain>
    </source>
</reference>
<feature type="region of interest" description="Disordered" evidence="6">
    <location>
        <begin position="1"/>
        <end position="21"/>
    </location>
</feature>
<dbReference type="PANTHER" id="PTHR30213:SF1">
    <property type="entry name" value="INNER MEMBRANE PROTEIN YHJD"/>
    <property type="match status" value="1"/>
</dbReference>
<keyword evidence="5 7" id="KW-0472">Membrane</keyword>
<keyword evidence="2" id="KW-1003">Cell membrane</keyword>
<proteinExistence type="predicted"/>